<dbReference type="Proteomes" id="UP000758603">
    <property type="component" value="Unassembled WGS sequence"/>
</dbReference>
<reference evidence="2" key="1">
    <citation type="journal article" date="2021" name="Nat. Commun.">
        <title>Genetic determinants of endophytism in the Arabidopsis root mycobiome.</title>
        <authorList>
            <person name="Mesny F."/>
            <person name="Miyauchi S."/>
            <person name="Thiergart T."/>
            <person name="Pickel B."/>
            <person name="Atanasova L."/>
            <person name="Karlsson M."/>
            <person name="Huettel B."/>
            <person name="Barry K.W."/>
            <person name="Haridas S."/>
            <person name="Chen C."/>
            <person name="Bauer D."/>
            <person name="Andreopoulos W."/>
            <person name="Pangilinan J."/>
            <person name="LaButti K."/>
            <person name="Riley R."/>
            <person name="Lipzen A."/>
            <person name="Clum A."/>
            <person name="Drula E."/>
            <person name="Henrissat B."/>
            <person name="Kohler A."/>
            <person name="Grigoriev I.V."/>
            <person name="Martin F.M."/>
            <person name="Hacquard S."/>
        </authorList>
    </citation>
    <scope>NUCLEOTIDE SEQUENCE</scope>
    <source>
        <strain evidence="2">MPI-SDFR-AT-0073</strain>
    </source>
</reference>
<sequence>MSASSQSQPSDPLDLLDFTEYDGLPYQSPSLSPATSSKPQFSQRRAPSVTPATMPSGPQMHGPSHRYDQYKQQTPFVPGALATTMAVNQQIGHIGYTLDYNQSSVSPNDDMFDFNAGPSPNMEMDFESQAEPPFYFPGETINPTAIGGREQSLPSPPALQSNIGRMYPGMHQQQALAKAQAQQRQQQQIIQQQQQQRQQAKQKSVSPSDPMVEQKITQLLNSMRAKPNGMDAHDSPMMNVSRPRKDEDDMDEDERLLNSEEGKKLSSKERRQLRNKVSARAFRSRRKGKY</sequence>
<feature type="region of interest" description="Disordered" evidence="1">
    <location>
        <begin position="225"/>
        <end position="290"/>
    </location>
</feature>
<evidence type="ECO:0000313" key="2">
    <source>
        <dbReference type="EMBL" id="KAH6656617.1"/>
    </source>
</evidence>
<name>A0A9P8UR67_9PEZI</name>
<gene>
    <name evidence="2" type="ORF">BKA67DRAFT_161168</name>
</gene>
<dbReference type="RefSeq" id="XP_045960851.1">
    <property type="nucleotide sequence ID" value="XM_046095173.1"/>
</dbReference>
<dbReference type="PANTHER" id="PTHR37616">
    <property type="entry name" value="BZIP TRANSCRIPTION FACTOR 60-LIKE"/>
    <property type="match status" value="1"/>
</dbReference>
<dbReference type="GeneID" id="70124066"/>
<feature type="region of interest" description="Disordered" evidence="1">
    <location>
        <begin position="139"/>
        <end position="164"/>
    </location>
</feature>
<feature type="compositionally biased region" description="Polar residues" evidence="1">
    <location>
        <begin position="1"/>
        <end position="10"/>
    </location>
</feature>
<feature type="region of interest" description="Disordered" evidence="1">
    <location>
        <begin position="1"/>
        <end position="67"/>
    </location>
</feature>
<organism evidence="2 3">
    <name type="scientific">Truncatella angustata</name>
    <dbReference type="NCBI Taxonomy" id="152316"/>
    <lineage>
        <taxon>Eukaryota</taxon>
        <taxon>Fungi</taxon>
        <taxon>Dikarya</taxon>
        <taxon>Ascomycota</taxon>
        <taxon>Pezizomycotina</taxon>
        <taxon>Sordariomycetes</taxon>
        <taxon>Xylariomycetidae</taxon>
        <taxon>Amphisphaeriales</taxon>
        <taxon>Sporocadaceae</taxon>
        <taxon>Truncatella</taxon>
    </lineage>
</organism>
<feature type="compositionally biased region" description="Polar residues" evidence="1">
    <location>
        <begin position="27"/>
        <end position="53"/>
    </location>
</feature>
<feature type="compositionally biased region" description="Low complexity" evidence="1">
    <location>
        <begin position="187"/>
        <end position="202"/>
    </location>
</feature>
<proteinExistence type="predicted"/>
<feature type="compositionally biased region" description="Basic and acidic residues" evidence="1">
    <location>
        <begin position="255"/>
        <end position="272"/>
    </location>
</feature>
<evidence type="ECO:0008006" key="4">
    <source>
        <dbReference type="Google" id="ProtNLM"/>
    </source>
</evidence>
<feature type="region of interest" description="Disordered" evidence="1">
    <location>
        <begin position="187"/>
        <end position="211"/>
    </location>
</feature>
<comment type="caution">
    <text evidence="2">The sequence shown here is derived from an EMBL/GenBank/DDBJ whole genome shotgun (WGS) entry which is preliminary data.</text>
</comment>
<dbReference type="EMBL" id="JAGPXC010000002">
    <property type="protein sequence ID" value="KAH6656617.1"/>
    <property type="molecule type" value="Genomic_DNA"/>
</dbReference>
<evidence type="ECO:0000313" key="3">
    <source>
        <dbReference type="Proteomes" id="UP000758603"/>
    </source>
</evidence>
<accession>A0A9P8UR67</accession>
<dbReference type="OrthoDB" id="5571888at2759"/>
<dbReference type="AlphaFoldDB" id="A0A9P8UR67"/>
<protein>
    <recommendedName>
        <fullName evidence="4">BZIP domain-containing protein</fullName>
    </recommendedName>
</protein>
<keyword evidence="3" id="KW-1185">Reference proteome</keyword>
<dbReference type="PANTHER" id="PTHR37616:SF2">
    <property type="entry name" value="BZIP DOMAIN-CONTAINING PROTEIN"/>
    <property type="match status" value="1"/>
</dbReference>
<evidence type="ECO:0000256" key="1">
    <source>
        <dbReference type="SAM" id="MobiDB-lite"/>
    </source>
</evidence>